<evidence type="ECO:0000313" key="3">
    <source>
        <dbReference type="Proteomes" id="UP000625711"/>
    </source>
</evidence>
<evidence type="ECO:0000313" key="2">
    <source>
        <dbReference type="EMBL" id="KAF7286584.1"/>
    </source>
</evidence>
<comment type="caution">
    <text evidence="2">The sequence shown here is derived from an EMBL/GenBank/DDBJ whole genome shotgun (WGS) entry which is preliminary data.</text>
</comment>
<evidence type="ECO:0000256" key="1">
    <source>
        <dbReference type="SAM" id="MobiDB-lite"/>
    </source>
</evidence>
<gene>
    <name evidence="2" type="ORF">GWI33_004624</name>
</gene>
<protein>
    <submittedName>
        <fullName evidence="2">Uncharacterized protein</fullName>
    </submittedName>
</protein>
<feature type="region of interest" description="Disordered" evidence="1">
    <location>
        <begin position="61"/>
        <end position="122"/>
    </location>
</feature>
<proteinExistence type="predicted"/>
<feature type="compositionally biased region" description="Basic and acidic residues" evidence="1">
    <location>
        <begin position="62"/>
        <end position="74"/>
    </location>
</feature>
<feature type="compositionally biased region" description="Acidic residues" evidence="1">
    <location>
        <begin position="92"/>
        <end position="104"/>
    </location>
</feature>
<accession>A0A834ISP3</accession>
<dbReference type="AlphaFoldDB" id="A0A834ISP3"/>
<dbReference type="Proteomes" id="UP000625711">
    <property type="component" value="Unassembled WGS sequence"/>
</dbReference>
<reference evidence="2" key="1">
    <citation type="submission" date="2020-08" db="EMBL/GenBank/DDBJ databases">
        <title>Genome sequencing and assembly of the red palm weevil Rhynchophorus ferrugineus.</title>
        <authorList>
            <person name="Dias G.B."/>
            <person name="Bergman C.M."/>
            <person name="Manee M."/>
        </authorList>
    </citation>
    <scope>NUCLEOTIDE SEQUENCE</scope>
    <source>
        <strain evidence="2">AA-2017</strain>
        <tissue evidence="2">Whole larva</tissue>
    </source>
</reference>
<keyword evidence="3" id="KW-1185">Reference proteome</keyword>
<name>A0A834ISP3_RHYFE</name>
<dbReference type="EMBL" id="JAACXV010000023">
    <property type="protein sequence ID" value="KAF7286584.1"/>
    <property type="molecule type" value="Genomic_DNA"/>
</dbReference>
<sequence length="137" mass="15596">METNYDIIKAKLDIKSLFQIFIPEYSRVHRTPIIPLSTPYLLFTTPGSILPASCHRVRLRKQKMEQKTRGEHGKGRGLRGLRCGGLRADSAETNEEEDEEELNEPEQKNGARTTTTSPALLINSGKHLHVNRTYMCF</sequence>
<organism evidence="2 3">
    <name type="scientific">Rhynchophorus ferrugineus</name>
    <name type="common">Red palm weevil</name>
    <name type="synonym">Curculio ferrugineus</name>
    <dbReference type="NCBI Taxonomy" id="354439"/>
    <lineage>
        <taxon>Eukaryota</taxon>
        <taxon>Metazoa</taxon>
        <taxon>Ecdysozoa</taxon>
        <taxon>Arthropoda</taxon>
        <taxon>Hexapoda</taxon>
        <taxon>Insecta</taxon>
        <taxon>Pterygota</taxon>
        <taxon>Neoptera</taxon>
        <taxon>Endopterygota</taxon>
        <taxon>Coleoptera</taxon>
        <taxon>Polyphaga</taxon>
        <taxon>Cucujiformia</taxon>
        <taxon>Curculionidae</taxon>
        <taxon>Dryophthorinae</taxon>
        <taxon>Rhynchophorus</taxon>
    </lineage>
</organism>